<name>A0A657LNS1_9HYPH</name>
<dbReference type="InterPro" id="IPR029787">
    <property type="entry name" value="Nucleotide_cyclase"/>
</dbReference>
<dbReference type="AlphaFoldDB" id="A0A657LNS1"/>
<dbReference type="InterPro" id="IPR043128">
    <property type="entry name" value="Rev_trsase/Diguanyl_cyclase"/>
</dbReference>
<accession>A0A657LNS1</accession>
<evidence type="ECO:0000256" key="2">
    <source>
        <dbReference type="ARBA" id="ARBA00034247"/>
    </source>
</evidence>
<dbReference type="Proteomes" id="UP000182661">
    <property type="component" value="Unassembled WGS sequence"/>
</dbReference>
<dbReference type="SMART" id="SM00267">
    <property type="entry name" value="GGDEF"/>
    <property type="match status" value="1"/>
</dbReference>
<dbReference type="SUPFAM" id="SSF55785">
    <property type="entry name" value="PYP-like sensor domain (PAS domain)"/>
    <property type="match status" value="1"/>
</dbReference>
<dbReference type="RefSeq" id="WP_175552107.1">
    <property type="nucleotide sequence ID" value="NZ_LSRP01000117.1"/>
</dbReference>
<dbReference type="Gene3D" id="3.30.70.270">
    <property type="match status" value="1"/>
</dbReference>
<dbReference type="EMBL" id="LSRP01000117">
    <property type="protein sequence ID" value="OJF92429.1"/>
    <property type="molecule type" value="Genomic_DNA"/>
</dbReference>
<keyword evidence="5" id="KW-1185">Reference proteome</keyword>
<dbReference type="GO" id="GO:1902201">
    <property type="term" value="P:negative regulation of bacterial-type flagellum-dependent cell motility"/>
    <property type="evidence" value="ECO:0007669"/>
    <property type="project" value="TreeGrafter"/>
</dbReference>
<gene>
    <name evidence="4" type="ORF">AX760_22680</name>
</gene>
<dbReference type="InterPro" id="IPR000160">
    <property type="entry name" value="GGDEF_dom"/>
</dbReference>
<dbReference type="NCBIfam" id="TIGR00254">
    <property type="entry name" value="GGDEF"/>
    <property type="match status" value="1"/>
</dbReference>
<dbReference type="InterPro" id="IPR035965">
    <property type="entry name" value="PAS-like_dom_sf"/>
</dbReference>
<dbReference type="CDD" id="cd01949">
    <property type="entry name" value="GGDEF"/>
    <property type="match status" value="1"/>
</dbReference>
<dbReference type="FunFam" id="3.30.70.270:FF:000001">
    <property type="entry name" value="Diguanylate cyclase domain protein"/>
    <property type="match status" value="1"/>
</dbReference>
<dbReference type="PANTHER" id="PTHR45138:SF9">
    <property type="entry name" value="DIGUANYLATE CYCLASE DGCM-RELATED"/>
    <property type="match status" value="1"/>
</dbReference>
<dbReference type="EC" id="2.7.7.65" evidence="1"/>
<comment type="caution">
    <text evidence="4">The sequence shown here is derived from an EMBL/GenBank/DDBJ whole genome shotgun (WGS) entry which is preliminary data.</text>
</comment>
<feature type="domain" description="GGDEF" evidence="3">
    <location>
        <begin position="195"/>
        <end position="324"/>
    </location>
</feature>
<organism evidence="4 5">
    <name type="scientific">Pararhizobium antarcticum</name>
    <dbReference type="NCBI Taxonomy" id="1798805"/>
    <lineage>
        <taxon>Bacteria</taxon>
        <taxon>Pseudomonadati</taxon>
        <taxon>Pseudomonadota</taxon>
        <taxon>Alphaproteobacteria</taxon>
        <taxon>Hyphomicrobiales</taxon>
        <taxon>Rhizobiaceae</taxon>
        <taxon>Rhizobium/Agrobacterium group</taxon>
        <taxon>Pararhizobium</taxon>
    </lineage>
</organism>
<dbReference type="GO" id="GO:0043709">
    <property type="term" value="P:cell adhesion involved in single-species biofilm formation"/>
    <property type="evidence" value="ECO:0007669"/>
    <property type="project" value="TreeGrafter"/>
</dbReference>
<evidence type="ECO:0000259" key="3">
    <source>
        <dbReference type="PROSITE" id="PS50887"/>
    </source>
</evidence>
<evidence type="ECO:0000313" key="5">
    <source>
        <dbReference type="Proteomes" id="UP000182661"/>
    </source>
</evidence>
<sequence>MDRGQRRQAAETRRPIAGRAIRTDIAGSDSVLVDLIAAGFEASATAVVLFAPDDTLAFASSAFAELYDVQPDARTFADVMRHCHAAGKGPKFSTHIDAWLLLAAAKRRSAPHRAFEIDMADGRWFWASETSYAGGWILLVVTDITVLKSNERMLQMARDAAEIAAGTDSLTGLPNRRQAMAAFAEAIALADKTATPLSLVLIDLDHFKAINDRFGHKAGDDVLCHFAETGKRLLRKSDLLARIGGEEFMLLMPHAARHDALRATERLRMQLSLRPQIEGLDLTYTMSAGIADYAGETPENLFQKADRALYGAKSRGRDCVDVAD</sequence>
<protein>
    <recommendedName>
        <fullName evidence="1">diguanylate cyclase</fullName>
        <ecNumber evidence="1">2.7.7.65</ecNumber>
    </recommendedName>
</protein>
<dbReference type="SUPFAM" id="SSF55073">
    <property type="entry name" value="Nucleotide cyclase"/>
    <property type="match status" value="1"/>
</dbReference>
<proteinExistence type="predicted"/>
<dbReference type="GO" id="GO:0052621">
    <property type="term" value="F:diguanylate cyclase activity"/>
    <property type="evidence" value="ECO:0007669"/>
    <property type="project" value="UniProtKB-EC"/>
</dbReference>
<evidence type="ECO:0000256" key="1">
    <source>
        <dbReference type="ARBA" id="ARBA00012528"/>
    </source>
</evidence>
<dbReference type="PANTHER" id="PTHR45138">
    <property type="entry name" value="REGULATORY COMPONENTS OF SENSORY TRANSDUCTION SYSTEM"/>
    <property type="match status" value="1"/>
</dbReference>
<dbReference type="InterPro" id="IPR050469">
    <property type="entry name" value="Diguanylate_Cyclase"/>
</dbReference>
<reference evidence="4 5" key="1">
    <citation type="submission" date="2016-02" db="EMBL/GenBank/DDBJ databases">
        <title>Genome sequencing of a beta-galactosidase producing bacteria Rhizobium sp. 59.</title>
        <authorList>
            <person name="Wang D."/>
            <person name="Kot W."/>
            <person name="Qin Y."/>
            <person name="Hansen L."/>
            <person name="Naqvi K."/>
            <person name="Rensing C."/>
        </authorList>
    </citation>
    <scope>NUCLEOTIDE SEQUENCE [LARGE SCALE GENOMIC DNA]</scope>
    <source>
        <strain evidence="4 5">59</strain>
    </source>
</reference>
<dbReference type="PROSITE" id="PS50887">
    <property type="entry name" value="GGDEF"/>
    <property type="match status" value="1"/>
</dbReference>
<comment type="catalytic activity">
    <reaction evidence="2">
        <text>2 GTP = 3',3'-c-di-GMP + 2 diphosphate</text>
        <dbReference type="Rhea" id="RHEA:24898"/>
        <dbReference type="ChEBI" id="CHEBI:33019"/>
        <dbReference type="ChEBI" id="CHEBI:37565"/>
        <dbReference type="ChEBI" id="CHEBI:58805"/>
        <dbReference type="EC" id="2.7.7.65"/>
    </reaction>
</comment>
<evidence type="ECO:0000313" key="4">
    <source>
        <dbReference type="EMBL" id="OJF92429.1"/>
    </source>
</evidence>
<dbReference type="Pfam" id="PF00990">
    <property type="entry name" value="GGDEF"/>
    <property type="match status" value="1"/>
</dbReference>
<dbReference type="GO" id="GO:0005886">
    <property type="term" value="C:plasma membrane"/>
    <property type="evidence" value="ECO:0007669"/>
    <property type="project" value="TreeGrafter"/>
</dbReference>